<keyword evidence="1" id="KW-0732">Signal</keyword>
<dbReference type="PRINTS" id="PR00838">
    <property type="entry name" value="V5ALLERGEN"/>
</dbReference>
<evidence type="ECO:0000259" key="2">
    <source>
        <dbReference type="SMART" id="SM00198"/>
    </source>
</evidence>
<feature type="chain" id="PRO_5003024339" description="SCP domain-containing protein" evidence="1">
    <location>
        <begin position="20"/>
        <end position="230"/>
    </location>
</feature>
<feature type="domain" description="SCP" evidence="2">
    <location>
        <begin position="37"/>
        <end position="198"/>
    </location>
</feature>
<sequence>MVFSLLELALIGTLPPSAAQCKDIANLFISELQLTEDDKEALLTAHNNYRQQTAAGNAYGTSQPAAKNMLELTWDDEAAQLASSWARTCEYGYNKPTDKQGQQLGLNIISRMSTEPKPLITSFNIWMKEMMMKWFDQVNRYKFGSGFSSSTRHYTRMVWAKTSKLGCGYSYYTTHFRDDIWYAGYLVCNYKPSGNIKGQVPYEKGDGNCETDKFRNSSKYMYLCVEKQGN</sequence>
<dbReference type="InterPro" id="IPR018244">
    <property type="entry name" value="Allrgn_V5/Tpx1_CS"/>
</dbReference>
<dbReference type="InterPro" id="IPR035940">
    <property type="entry name" value="CAP_sf"/>
</dbReference>
<evidence type="ECO:0000313" key="3">
    <source>
        <dbReference type="EMBL" id="BAI50854.1"/>
    </source>
</evidence>
<dbReference type="PROSITE" id="PS01010">
    <property type="entry name" value="CRISP_2"/>
    <property type="match status" value="1"/>
</dbReference>
<dbReference type="Gene3D" id="3.40.33.10">
    <property type="entry name" value="CAP"/>
    <property type="match status" value="1"/>
</dbReference>
<dbReference type="Pfam" id="PF00188">
    <property type="entry name" value="CAP"/>
    <property type="match status" value="1"/>
</dbReference>
<organism evidence="3">
    <name type="scientific">Triatoma dimidiata</name>
    <name type="common">Kissing bug</name>
    <name type="synonym">Meccus dimidiatus</name>
    <dbReference type="NCBI Taxonomy" id="72491"/>
    <lineage>
        <taxon>Eukaryota</taxon>
        <taxon>Metazoa</taxon>
        <taxon>Ecdysozoa</taxon>
        <taxon>Arthropoda</taxon>
        <taxon>Hexapoda</taxon>
        <taxon>Insecta</taxon>
        <taxon>Pterygota</taxon>
        <taxon>Neoptera</taxon>
        <taxon>Paraneoptera</taxon>
        <taxon>Hemiptera</taxon>
        <taxon>Heteroptera</taxon>
        <taxon>Panheteroptera</taxon>
        <taxon>Cimicomorpha</taxon>
        <taxon>Reduviidae</taxon>
        <taxon>Triatominae</taxon>
        <taxon>Triatoma</taxon>
    </lineage>
</organism>
<feature type="signal peptide" evidence="1">
    <location>
        <begin position="1"/>
        <end position="19"/>
    </location>
</feature>
<dbReference type="SMART" id="SM00198">
    <property type="entry name" value="SCP"/>
    <property type="match status" value="1"/>
</dbReference>
<dbReference type="InterPro" id="IPR001283">
    <property type="entry name" value="CRISP-related"/>
</dbReference>
<dbReference type="InterPro" id="IPR002413">
    <property type="entry name" value="V5_allergen-like"/>
</dbReference>
<dbReference type="AlphaFoldDB" id="D1MWF3"/>
<dbReference type="PRINTS" id="PR00837">
    <property type="entry name" value="V5TPXLIKE"/>
</dbReference>
<dbReference type="InterPro" id="IPR014044">
    <property type="entry name" value="CAP_dom"/>
</dbReference>
<dbReference type="SUPFAM" id="SSF55797">
    <property type="entry name" value="PR-1-like"/>
    <property type="match status" value="1"/>
</dbReference>
<name>D1MWF3_TRIDM</name>
<evidence type="ECO:0000256" key="1">
    <source>
        <dbReference type="SAM" id="SignalP"/>
    </source>
</evidence>
<dbReference type="GO" id="GO:0005576">
    <property type="term" value="C:extracellular region"/>
    <property type="evidence" value="ECO:0007669"/>
    <property type="project" value="UniProtKB-SubCell"/>
</dbReference>
<reference evidence="3" key="1">
    <citation type="journal article" date="2010" name="Infect. Genet. Evol.">
        <title>A repertoire of the dominant transcripts from the salivary glands of the blood-sucking bug, Triatoma dimidiata, a vector of Chagas disease.</title>
        <authorList>
            <person name="Kato H."/>
            <person name="Jochim R.C."/>
            <person name="Gomez E.A."/>
            <person name="Sakoda R."/>
            <person name="Iwata H."/>
            <person name="Valenzuela J.G."/>
            <person name="Hashiguchi Y."/>
        </authorList>
    </citation>
    <scope>NUCLEOTIDE SEQUENCE</scope>
    <source>
        <tissue evidence="3">Salivary gland</tissue>
    </source>
</reference>
<proteinExistence type="evidence at transcript level"/>
<protein>
    <recommendedName>
        <fullName evidence="2">SCP domain-containing protein</fullName>
    </recommendedName>
</protein>
<accession>D1MWF3</accession>
<dbReference type="PANTHER" id="PTHR10334">
    <property type="entry name" value="CYSTEINE-RICH SECRETORY PROTEIN-RELATED"/>
    <property type="match status" value="1"/>
</dbReference>
<dbReference type="CDD" id="cd05380">
    <property type="entry name" value="CAP_euk"/>
    <property type="match status" value="1"/>
</dbReference>
<dbReference type="EMBL" id="AB470404">
    <property type="protein sequence ID" value="BAI50854.1"/>
    <property type="molecule type" value="mRNA"/>
</dbReference>